<dbReference type="STRING" id="670482.SAMN04488542_102300"/>
<sequence>MLNRTAEALLWIGRYTERAENHVRLIDVLYHLRENEEDDECSVWHRLVNAVGNPEAYELKYGEYEEIAALNHVIFDREQPNSLFSCISQARTNLRNIREKIPSELWEVMNGFFLWLKDSTVEQMLQQSPHLFFRRIKESLSTYQGMSQSILYRDEYYQWSECGRYLERCENTLRLLTAICDDRSVSHVAEHFSLRLQSVLQVAGGYEGFRRQNSDNVDPEAVAAFMITDGYFPRSIHFSVRMLKERLEAIQRGNSSRIKDTRLNKPLKLAGKMSSDLEMLDDSDLAPDRLGDALRGLSRSTEQIGVTISSLFFQEEREVIA</sequence>
<dbReference type="OrthoDB" id="9803532at2"/>
<proteinExistence type="predicted"/>
<organism evidence="2 3">
    <name type="scientific">Fontibacillus panacisegetis</name>
    <dbReference type="NCBI Taxonomy" id="670482"/>
    <lineage>
        <taxon>Bacteria</taxon>
        <taxon>Bacillati</taxon>
        <taxon>Bacillota</taxon>
        <taxon>Bacilli</taxon>
        <taxon>Bacillales</taxon>
        <taxon>Paenibacillaceae</taxon>
        <taxon>Fontibacillus</taxon>
    </lineage>
</organism>
<dbReference type="RefSeq" id="WP_091226885.1">
    <property type="nucleotide sequence ID" value="NZ_FNBG01000002.1"/>
</dbReference>
<evidence type="ECO:0000313" key="3">
    <source>
        <dbReference type="Proteomes" id="UP000198972"/>
    </source>
</evidence>
<accession>A0A1G7G4W4</accession>
<gene>
    <name evidence="2" type="ORF">SAMN04488542_102300</name>
</gene>
<keyword evidence="3" id="KW-1185">Reference proteome</keyword>
<name>A0A1G7G4W4_9BACL</name>
<dbReference type="Pfam" id="PF04168">
    <property type="entry name" value="Alpha-E"/>
    <property type="match status" value="1"/>
</dbReference>
<dbReference type="PANTHER" id="PTHR34595">
    <property type="entry name" value="BLR5612 PROTEIN"/>
    <property type="match status" value="1"/>
</dbReference>
<dbReference type="InterPro" id="IPR051680">
    <property type="entry name" value="ATP-dep_Glu-Cys_Ligase-2"/>
</dbReference>
<evidence type="ECO:0000313" key="2">
    <source>
        <dbReference type="EMBL" id="SDE83153.1"/>
    </source>
</evidence>
<dbReference type="InterPro" id="IPR007296">
    <property type="entry name" value="DUF403"/>
</dbReference>
<dbReference type="AlphaFoldDB" id="A0A1G7G4W4"/>
<feature type="domain" description="DUF403" evidence="1">
    <location>
        <begin position="1"/>
        <end position="313"/>
    </location>
</feature>
<protein>
    <submittedName>
        <fullName evidence="2">Uncharacterized conserved protein, Alpha-E superfamily</fullName>
    </submittedName>
</protein>
<evidence type="ECO:0000259" key="1">
    <source>
        <dbReference type="Pfam" id="PF04168"/>
    </source>
</evidence>
<dbReference type="PANTHER" id="PTHR34595:SF7">
    <property type="entry name" value="SLL1039 PROTEIN"/>
    <property type="match status" value="1"/>
</dbReference>
<reference evidence="2 3" key="1">
    <citation type="submission" date="2016-10" db="EMBL/GenBank/DDBJ databases">
        <authorList>
            <person name="de Groot N.N."/>
        </authorList>
    </citation>
    <scope>NUCLEOTIDE SEQUENCE [LARGE SCALE GENOMIC DNA]</scope>
    <source>
        <strain evidence="2 3">DSM 28129</strain>
    </source>
</reference>
<dbReference type="Proteomes" id="UP000198972">
    <property type="component" value="Unassembled WGS sequence"/>
</dbReference>
<dbReference type="EMBL" id="FNBG01000002">
    <property type="protein sequence ID" value="SDE83153.1"/>
    <property type="molecule type" value="Genomic_DNA"/>
</dbReference>